<evidence type="ECO:0000256" key="3">
    <source>
        <dbReference type="ARBA" id="ARBA00022692"/>
    </source>
</evidence>
<feature type="transmembrane region" description="Helical" evidence="6">
    <location>
        <begin position="166"/>
        <end position="184"/>
    </location>
</feature>
<sequence length="326" mass="35465">MNTTTKGWIAAIGVALLWGTEGSLATMPLQTIDAKVLVWLRYLIAFSVLCVVLVVASFAKQQTLTKNQSLTKKPPLTFRWKHRQDILKLAVCGIVGQGLFSFFSFQSLDYITISENGVIQGLVPIAILFVGYLCYGERFSALQILAVGVALCGVTLLVFAPSTDASGLNIGHFYCLMSVMSFASVTHIRAQLADKYGAACTMCYQFGFAAIGFLAYLLSTDVNIQTALLLAHQPFALTCVMILGLFVSGIGYLVYIYGIEQVGVDSSSMALNLMPMSAFFIATTFFDEPVTPLRLFAICLIIGAMMLFAKPSRTLARSSQRVVRDS</sequence>
<feature type="transmembrane region" description="Helical" evidence="6">
    <location>
        <begin position="86"/>
        <end position="105"/>
    </location>
</feature>
<dbReference type="AlphaFoldDB" id="A0A9X3CQL1"/>
<dbReference type="PANTHER" id="PTHR32322:SF18">
    <property type="entry name" value="S-ADENOSYLMETHIONINE_S-ADENOSYLHOMOCYSTEINE TRANSPORTER"/>
    <property type="match status" value="1"/>
</dbReference>
<gene>
    <name evidence="8" type="ORF">MD535_18115</name>
</gene>
<keyword evidence="2" id="KW-1003">Cell membrane</keyword>
<name>A0A9X3CQL1_9VIBR</name>
<feature type="transmembrane region" description="Helical" evidence="6">
    <location>
        <begin position="196"/>
        <end position="215"/>
    </location>
</feature>
<accession>A0A9X3CQL1</accession>
<feature type="domain" description="EamA" evidence="7">
    <location>
        <begin position="6"/>
        <end position="158"/>
    </location>
</feature>
<feature type="domain" description="EamA" evidence="7">
    <location>
        <begin position="170"/>
        <end position="307"/>
    </location>
</feature>
<proteinExistence type="predicted"/>
<keyword evidence="9" id="KW-1185">Reference proteome</keyword>
<reference evidence="8" key="1">
    <citation type="submission" date="2022-02" db="EMBL/GenBank/DDBJ databases">
        <title>Vibrio sp. nov, a new bacterium isolated from seawater.</title>
        <authorList>
            <person name="Yuan Y."/>
        </authorList>
    </citation>
    <scope>NUCLEOTIDE SEQUENCE</scope>
    <source>
        <strain evidence="8">ZSDZ65</strain>
    </source>
</reference>
<feature type="transmembrane region" description="Helical" evidence="6">
    <location>
        <begin position="269"/>
        <end position="286"/>
    </location>
</feature>
<dbReference type="Proteomes" id="UP001155587">
    <property type="component" value="Unassembled WGS sequence"/>
</dbReference>
<dbReference type="PANTHER" id="PTHR32322">
    <property type="entry name" value="INNER MEMBRANE TRANSPORTER"/>
    <property type="match status" value="1"/>
</dbReference>
<feature type="transmembrane region" description="Helical" evidence="6">
    <location>
        <begin position="38"/>
        <end position="59"/>
    </location>
</feature>
<dbReference type="EMBL" id="JAKRRY010000028">
    <property type="protein sequence ID" value="MCW8347906.1"/>
    <property type="molecule type" value="Genomic_DNA"/>
</dbReference>
<evidence type="ECO:0000313" key="8">
    <source>
        <dbReference type="EMBL" id="MCW8347906.1"/>
    </source>
</evidence>
<dbReference type="Pfam" id="PF00892">
    <property type="entry name" value="EamA"/>
    <property type="match status" value="2"/>
</dbReference>
<feature type="transmembrane region" description="Helical" evidence="6">
    <location>
        <begin position="142"/>
        <end position="160"/>
    </location>
</feature>
<evidence type="ECO:0000259" key="7">
    <source>
        <dbReference type="Pfam" id="PF00892"/>
    </source>
</evidence>
<dbReference type="GO" id="GO:0005886">
    <property type="term" value="C:plasma membrane"/>
    <property type="evidence" value="ECO:0007669"/>
    <property type="project" value="UniProtKB-SubCell"/>
</dbReference>
<dbReference type="InterPro" id="IPR000620">
    <property type="entry name" value="EamA_dom"/>
</dbReference>
<evidence type="ECO:0000256" key="4">
    <source>
        <dbReference type="ARBA" id="ARBA00022989"/>
    </source>
</evidence>
<comment type="caution">
    <text evidence="8">The sequence shown here is derived from an EMBL/GenBank/DDBJ whole genome shotgun (WGS) entry which is preliminary data.</text>
</comment>
<organism evidence="8 9">
    <name type="scientific">Vibrio qingdaonensis</name>
    <dbReference type="NCBI Taxonomy" id="2829491"/>
    <lineage>
        <taxon>Bacteria</taxon>
        <taxon>Pseudomonadati</taxon>
        <taxon>Pseudomonadota</taxon>
        <taxon>Gammaproteobacteria</taxon>
        <taxon>Vibrionales</taxon>
        <taxon>Vibrionaceae</taxon>
        <taxon>Vibrio</taxon>
    </lineage>
</organism>
<comment type="subcellular location">
    <subcellularLocation>
        <location evidence="1">Cell membrane</location>
        <topology evidence="1">Multi-pass membrane protein</topology>
    </subcellularLocation>
</comment>
<evidence type="ECO:0000256" key="5">
    <source>
        <dbReference type="ARBA" id="ARBA00023136"/>
    </source>
</evidence>
<dbReference type="SUPFAM" id="SSF103481">
    <property type="entry name" value="Multidrug resistance efflux transporter EmrE"/>
    <property type="match status" value="2"/>
</dbReference>
<keyword evidence="3 6" id="KW-0812">Transmembrane</keyword>
<keyword evidence="4 6" id="KW-1133">Transmembrane helix</keyword>
<dbReference type="RefSeq" id="WP_265676455.1">
    <property type="nucleotide sequence ID" value="NZ_JAKRRY010000028.1"/>
</dbReference>
<evidence type="ECO:0000256" key="6">
    <source>
        <dbReference type="SAM" id="Phobius"/>
    </source>
</evidence>
<feature type="transmembrane region" description="Helical" evidence="6">
    <location>
        <begin position="235"/>
        <end position="257"/>
    </location>
</feature>
<keyword evidence="5 6" id="KW-0472">Membrane</keyword>
<evidence type="ECO:0000313" key="9">
    <source>
        <dbReference type="Proteomes" id="UP001155587"/>
    </source>
</evidence>
<feature type="transmembrane region" description="Helical" evidence="6">
    <location>
        <begin position="117"/>
        <end position="135"/>
    </location>
</feature>
<feature type="transmembrane region" description="Helical" evidence="6">
    <location>
        <begin position="292"/>
        <end position="309"/>
    </location>
</feature>
<dbReference type="InterPro" id="IPR037185">
    <property type="entry name" value="EmrE-like"/>
</dbReference>
<evidence type="ECO:0000256" key="2">
    <source>
        <dbReference type="ARBA" id="ARBA00022475"/>
    </source>
</evidence>
<dbReference type="InterPro" id="IPR050638">
    <property type="entry name" value="AA-Vitamin_Transporters"/>
</dbReference>
<evidence type="ECO:0000256" key="1">
    <source>
        <dbReference type="ARBA" id="ARBA00004651"/>
    </source>
</evidence>
<protein>
    <submittedName>
        <fullName evidence="8">DMT family transporter</fullName>
    </submittedName>
</protein>